<dbReference type="Pfam" id="PF03417">
    <property type="entry name" value="AAT"/>
    <property type="match status" value="1"/>
</dbReference>
<sequence>MKRKRMAAAGMIGMFLAGSAFPVLGCTLMGANGGTTDNGSVYLASTSDNPYLPGPRKPVYVTLPEDGGYKFVHTPCLLLDENGFYENVGSDRGMNETGFSWTRSWVVPDEEESPEKMSATAWFQKLGSTVSTVDEAIEFVKNNPKGTGCQGNYIFADAGGNLAVVEVGFQTVTVAGKWSKDDQGLTARANRWESETMKPLDISSTENPIYYNTSDYRYNRAMELLQENAGKINEEVLKRILSDRNPQADPSMPHLNEINNHGTTDGTVSAEIYDIADRTFWYTYGWLDDDRSGDPSLYGENKNSWGGKWIPFKLSELTEEGYYTTWDGKLTEKGERYLEALQK</sequence>
<feature type="domain" description="Peptidase C45 hydrolase" evidence="2">
    <location>
        <begin position="37"/>
        <end position="285"/>
    </location>
</feature>
<evidence type="ECO:0000313" key="3">
    <source>
        <dbReference type="EMBL" id="HJA70385.1"/>
    </source>
</evidence>
<accession>A0A9D2HGK3</accession>
<reference evidence="3" key="1">
    <citation type="journal article" date="2021" name="PeerJ">
        <title>Extensive microbial diversity within the chicken gut microbiome revealed by metagenomics and culture.</title>
        <authorList>
            <person name="Gilroy R."/>
            <person name="Ravi A."/>
            <person name="Getino M."/>
            <person name="Pursley I."/>
            <person name="Horton D.L."/>
            <person name="Alikhan N.F."/>
            <person name="Baker D."/>
            <person name="Gharbi K."/>
            <person name="Hall N."/>
            <person name="Watson M."/>
            <person name="Adriaenssens E.M."/>
            <person name="Foster-Nyarko E."/>
            <person name="Jarju S."/>
            <person name="Secka A."/>
            <person name="Antonio M."/>
            <person name="Oren A."/>
            <person name="Chaudhuri R.R."/>
            <person name="La Ragione R."/>
            <person name="Hildebrand F."/>
            <person name="Pallen M.J."/>
        </authorList>
    </citation>
    <scope>NUCLEOTIDE SEQUENCE</scope>
    <source>
        <strain evidence="3">CHK178-16964</strain>
    </source>
</reference>
<evidence type="ECO:0000313" key="4">
    <source>
        <dbReference type="Proteomes" id="UP000823900"/>
    </source>
</evidence>
<proteinExistence type="predicted"/>
<organism evidence="3 4">
    <name type="scientific">Candidatus Lachnoclostridium stercoravium</name>
    <dbReference type="NCBI Taxonomy" id="2838633"/>
    <lineage>
        <taxon>Bacteria</taxon>
        <taxon>Bacillati</taxon>
        <taxon>Bacillota</taxon>
        <taxon>Clostridia</taxon>
        <taxon>Lachnospirales</taxon>
        <taxon>Lachnospiraceae</taxon>
    </lineage>
</organism>
<name>A0A9D2HGK3_9FIRM</name>
<dbReference type="AlphaFoldDB" id="A0A9D2HGK3"/>
<dbReference type="EMBL" id="DWZA01000020">
    <property type="protein sequence ID" value="HJA70385.1"/>
    <property type="molecule type" value="Genomic_DNA"/>
</dbReference>
<dbReference type="Proteomes" id="UP000823900">
    <property type="component" value="Unassembled WGS sequence"/>
</dbReference>
<protein>
    <submittedName>
        <fullName evidence="3">C45 family peptidase</fullName>
    </submittedName>
</protein>
<evidence type="ECO:0000259" key="2">
    <source>
        <dbReference type="Pfam" id="PF03417"/>
    </source>
</evidence>
<feature type="signal peptide" evidence="1">
    <location>
        <begin position="1"/>
        <end position="25"/>
    </location>
</feature>
<dbReference type="InterPro" id="IPR005079">
    <property type="entry name" value="Peptidase_C45_hydrolase"/>
</dbReference>
<keyword evidence="1" id="KW-0732">Signal</keyword>
<feature type="chain" id="PRO_5039708946" evidence="1">
    <location>
        <begin position="26"/>
        <end position="343"/>
    </location>
</feature>
<gene>
    <name evidence="3" type="ORF">IAA07_02240</name>
</gene>
<evidence type="ECO:0000256" key="1">
    <source>
        <dbReference type="SAM" id="SignalP"/>
    </source>
</evidence>
<reference evidence="3" key="2">
    <citation type="submission" date="2021-04" db="EMBL/GenBank/DDBJ databases">
        <authorList>
            <person name="Gilroy R."/>
        </authorList>
    </citation>
    <scope>NUCLEOTIDE SEQUENCE</scope>
    <source>
        <strain evidence="3">CHK178-16964</strain>
    </source>
</reference>
<comment type="caution">
    <text evidence="3">The sequence shown here is derived from an EMBL/GenBank/DDBJ whole genome shotgun (WGS) entry which is preliminary data.</text>
</comment>
<dbReference type="Gene3D" id="3.60.60.10">
    <property type="entry name" value="Penicillin V Acylase, Chain A"/>
    <property type="match status" value="1"/>
</dbReference>